<dbReference type="PaxDb" id="8022-A0A060VTI8"/>
<dbReference type="AlphaFoldDB" id="A0A060VTI8"/>
<sequence length="31" mass="3697">MGCNLCTLQKREEHYKLLYEIAQVSGGYRHR</sequence>
<dbReference type="EMBL" id="FR904298">
    <property type="protein sequence ID" value="CDQ58177.1"/>
    <property type="molecule type" value="Genomic_DNA"/>
</dbReference>
<reference evidence="1" key="2">
    <citation type="submission" date="2014-03" db="EMBL/GenBank/DDBJ databases">
        <authorList>
            <person name="Genoscope - CEA"/>
        </authorList>
    </citation>
    <scope>NUCLEOTIDE SEQUENCE</scope>
</reference>
<accession>A0A060VTI8</accession>
<organism evidence="1 2">
    <name type="scientific">Oncorhynchus mykiss</name>
    <name type="common">Rainbow trout</name>
    <name type="synonym">Salmo gairdneri</name>
    <dbReference type="NCBI Taxonomy" id="8022"/>
    <lineage>
        <taxon>Eukaryota</taxon>
        <taxon>Metazoa</taxon>
        <taxon>Chordata</taxon>
        <taxon>Craniata</taxon>
        <taxon>Vertebrata</taxon>
        <taxon>Euteleostomi</taxon>
        <taxon>Actinopterygii</taxon>
        <taxon>Neopterygii</taxon>
        <taxon>Teleostei</taxon>
        <taxon>Protacanthopterygii</taxon>
        <taxon>Salmoniformes</taxon>
        <taxon>Salmonidae</taxon>
        <taxon>Salmoninae</taxon>
        <taxon>Oncorhynchus</taxon>
    </lineage>
</organism>
<protein>
    <submittedName>
        <fullName evidence="1">Uncharacterized protein</fullName>
    </submittedName>
</protein>
<name>A0A060VTI8_ONCMY</name>
<evidence type="ECO:0000313" key="2">
    <source>
        <dbReference type="Proteomes" id="UP000193380"/>
    </source>
</evidence>
<proteinExistence type="predicted"/>
<reference evidence="1" key="1">
    <citation type="journal article" date="2014" name="Nat. Commun.">
        <title>The rainbow trout genome provides novel insights into evolution after whole-genome duplication in vertebrates.</title>
        <authorList>
            <person name="Berthelot C."/>
            <person name="Brunet F."/>
            <person name="Chalopin D."/>
            <person name="Juanchich A."/>
            <person name="Bernard M."/>
            <person name="Noel B."/>
            <person name="Bento P."/>
            <person name="Da Silva C."/>
            <person name="Labadie K."/>
            <person name="Alberti A."/>
            <person name="Aury J.M."/>
            <person name="Louis A."/>
            <person name="Dehais P."/>
            <person name="Bardou P."/>
            <person name="Montfort J."/>
            <person name="Klopp C."/>
            <person name="Cabau C."/>
            <person name="Gaspin C."/>
            <person name="Thorgaard G.H."/>
            <person name="Boussaha M."/>
            <person name="Quillet E."/>
            <person name="Guyomard R."/>
            <person name="Galiana D."/>
            <person name="Bobe J."/>
            <person name="Volff J.N."/>
            <person name="Genet C."/>
            <person name="Wincker P."/>
            <person name="Jaillon O."/>
            <person name="Roest Crollius H."/>
            <person name="Guiguen Y."/>
        </authorList>
    </citation>
    <scope>NUCLEOTIDE SEQUENCE [LARGE SCALE GENOMIC DNA]</scope>
</reference>
<gene>
    <name evidence="1" type="ORF">GSONMT00077252001</name>
</gene>
<evidence type="ECO:0000313" key="1">
    <source>
        <dbReference type="EMBL" id="CDQ58177.1"/>
    </source>
</evidence>
<dbReference type="Proteomes" id="UP000193380">
    <property type="component" value="Unassembled WGS sequence"/>
</dbReference>